<feature type="domain" description="Nucleotidyl transferase" evidence="3">
    <location>
        <begin position="3"/>
        <end position="174"/>
    </location>
</feature>
<proteinExistence type="predicted"/>
<dbReference type="SUPFAM" id="SSF53448">
    <property type="entry name" value="Nucleotide-diphospho-sugar transferases"/>
    <property type="match status" value="1"/>
</dbReference>
<dbReference type="InterPro" id="IPR005835">
    <property type="entry name" value="NTP_transferase_dom"/>
</dbReference>
<sequence length="228" mass="25539">MQAVILAAGKGTRMRHLTLNRPKPLLPLLGKTLLEHKLDALPPEIREVIIVVGYLGDEIKKHLGNFYHGRTIRYAEDTVLHGTAKALFAAKDLLKDSFLVMMGDDVYRTEDMKKLMEKEWAVLVKKNNGEFEKGANVVAENGLLKEITEGVVGADLKFFNTGLYILQKVFFNYEPVKLPGREEWGLPQTLCLVAKHFPVSVIETDFWLQISSPEDIARAGGLLLTKPA</sequence>
<dbReference type="Gene3D" id="3.90.550.10">
    <property type="entry name" value="Spore Coat Polysaccharide Biosynthesis Protein SpsA, Chain A"/>
    <property type="match status" value="1"/>
</dbReference>
<dbReference type="Pfam" id="PF00483">
    <property type="entry name" value="NTP_transferase"/>
    <property type="match status" value="1"/>
</dbReference>
<name>A0A1G2MQ10_9BACT</name>
<gene>
    <name evidence="4" type="ORF">A3D56_02950</name>
</gene>
<dbReference type="EMBL" id="MHRP01000040">
    <property type="protein sequence ID" value="OHA25943.1"/>
    <property type="molecule type" value="Genomic_DNA"/>
</dbReference>
<accession>A0A1G2MQ10</accession>
<dbReference type="InterPro" id="IPR029044">
    <property type="entry name" value="Nucleotide-diphossugar_trans"/>
</dbReference>
<dbReference type="InterPro" id="IPR050065">
    <property type="entry name" value="GlmU-like"/>
</dbReference>
<reference evidence="4 5" key="1">
    <citation type="journal article" date="2016" name="Nat. Commun.">
        <title>Thousands of microbial genomes shed light on interconnected biogeochemical processes in an aquifer system.</title>
        <authorList>
            <person name="Anantharaman K."/>
            <person name="Brown C.T."/>
            <person name="Hug L.A."/>
            <person name="Sharon I."/>
            <person name="Castelle C.J."/>
            <person name="Probst A.J."/>
            <person name="Thomas B.C."/>
            <person name="Singh A."/>
            <person name="Wilkins M.J."/>
            <person name="Karaoz U."/>
            <person name="Brodie E.L."/>
            <person name="Williams K.H."/>
            <person name="Hubbard S.S."/>
            <person name="Banfield J.F."/>
        </authorList>
    </citation>
    <scope>NUCLEOTIDE SEQUENCE [LARGE SCALE GENOMIC DNA]</scope>
</reference>
<protein>
    <recommendedName>
        <fullName evidence="3">Nucleotidyl transferase domain-containing protein</fullName>
    </recommendedName>
</protein>
<evidence type="ECO:0000256" key="2">
    <source>
        <dbReference type="ARBA" id="ARBA00022695"/>
    </source>
</evidence>
<dbReference type="GO" id="GO:0016779">
    <property type="term" value="F:nucleotidyltransferase activity"/>
    <property type="evidence" value="ECO:0007669"/>
    <property type="project" value="UniProtKB-KW"/>
</dbReference>
<dbReference type="Proteomes" id="UP000177943">
    <property type="component" value="Unassembled WGS sequence"/>
</dbReference>
<dbReference type="PANTHER" id="PTHR43584:SF8">
    <property type="entry name" value="N-ACETYLMURAMATE ALPHA-1-PHOSPHATE URIDYLYLTRANSFERASE"/>
    <property type="match status" value="1"/>
</dbReference>
<keyword evidence="2" id="KW-0548">Nucleotidyltransferase</keyword>
<dbReference type="AlphaFoldDB" id="A0A1G2MQ10"/>
<evidence type="ECO:0000313" key="5">
    <source>
        <dbReference type="Proteomes" id="UP000177943"/>
    </source>
</evidence>
<evidence type="ECO:0000256" key="1">
    <source>
        <dbReference type="ARBA" id="ARBA00022679"/>
    </source>
</evidence>
<organism evidence="4 5">
    <name type="scientific">Candidatus Taylorbacteria bacterium RIFCSPHIGHO2_02_FULL_45_35</name>
    <dbReference type="NCBI Taxonomy" id="1802311"/>
    <lineage>
        <taxon>Bacteria</taxon>
        <taxon>Candidatus Tayloriibacteriota</taxon>
    </lineage>
</organism>
<comment type="caution">
    <text evidence="4">The sequence shown here is derived from an EMBL/GenBank/DDBJ whole genome shotgun (WGS) entry which is preliminary data.</text>
</comment>
<dbReference type="PANTHER" id="PTHR43584">
    <property type="entry name" value="NUCLEOTIDYL TRANSFERASE"/>
    <property type="match status" value="1"/>
</dbReference>
<keyword evidence="1" id="KW-0808">Transferase</keyword>
<evidence type="ECO:0000259" key="3">
    <source>
        <dbReference type="Pfam" id="PF00483"/>
    </source>
</evidence>
<evidence type="ECO:0000313" key="4">
    <source>
        <dbReference type="EMBL" id="OHA25943.1"/>
    </source>
</evidence>